<accession>A0A4R4V8M7</accession>
<dbReference type="Proteomes" id="UP000295674">
    <property type="component" value="Unassembled WGS sequence"/>
</dbReference>
<sequence length="77" mass="8546">MRQTVVSAALSDAYAAREALRNQTLYAHLTTEQRHQLAAVLTVSGLGQRTMSAGQTQDINTAVHHAEEHLRTLIKHR</sequence>
<protein>
    <submittedName>
        <fullName evidence="1">Uncharacterized protein</fullName>
    </submittedName>
</protein>
<gene>
    <name evidence="1" type="ORF">E1181_31005</name>
</gene>
<organism evidence="1 2">
    <name type="scientific">Saccharopolyspora terrae</name>
    <dbReference type="NCBI Taxonomy" id="2530384"/>
    <lineage>
        <taxon>Bacteria</taxon>
        <taxon>Bacillati</taxon>
        <taxon>Actinomycetota</taxon>
        <taxon>Actinomycetes</taxon>
        <taxon>Pseudonocardiales</taxon>
        <taxon>Pseudonocardiaceae</taxon>
        <taxon>Saccharopolyspora</taxon>
    </lineage>
</organism>
<comment type="caution">
    <text evidence="1">The sequence shown here is derived from an EMBL/GenBank/DDBJ whole genome shotgun (WGS) entry which is preliminary data.</text>
</comment>
<proteinExistence type="predicted"/>
<dbReference type="OrthoDB" id="3504852at2"/>
<evidence type="ECO:0000313" key="2">
    <source>
        <dbReference type="Proteomes" id="UP000295674"/>
    </source>
</evidence>
<keyword evidence="2" id="KW-1185">Reference proteome</keyword>
<evidence type="ECO:0000313" key="1">
    <source>
        <dbReference type="EMBL" id="TDC98194.1"/>
    </source>
</evidence>
<dbReference type="AlphaFoldDB" id="A0A4R4V8M7"/>
<name>A0A4R4V8M7_9PSEU</name>
<dbReference type="EMBL" id="SMKS01000135">
    <property type="protein sequence ID" value="TDC98194.1"/>
    <property type="molecule type" value="Genomic_DNA"/>
</dbReference>
<reference evidence="1 2" key="1">
    <citation type="submission" date="2019-03" db="EMBL/GenBank/DDBJ databases">
        <title>Draft genome sequences of novel Actinobacteria.</title>
        <authorList>
            <person name="Sahin N."/>
            <person name="Ay H."/>
            <person name="Saygin H."/>
        </authorList>
    </citation>
    <scope>NUCLEOTIDE SEQUENCE [LARGE SCALE GENOMIC DNA]</scope>
    <source>
        <strain evidence="1 2">16K309</strain>
    </source>
</reference>